<dbReference type="Proteomes" id="UP000634136">
    <property type="component" value="Unassembled WGS sequence"/>
</dbReference>
<keyword evidence="2" id="KW-1185">Reference proteome</keyword>
<evidence type="ECO:0000313" key="2">
    <source>
        <dbReference type="Proteomes" id="UP000634136"/>
    </source>
</evidence>
<protein>
    <submittedName>
        <fullName evidence="1">Uncharacterized protein</fullName>
    </submittedName>
</protein>
<name>A0A834WW23_9FABA</name>
<organism evidence="1 2">
    <name type="scientific">Senna tora</name>
    <dbReference type="NCBI Taxonomy" id="362788"/>
    <lineage>
        <taxon>Eukaryota</taxon>
        <taxon>Viridiplantae</taxon>
        <taxon>Streptophyta</taxon>
        <taxon>Embryophyta</taxon>
        <taxon>Tracheophyta</taxon>
        <taxon>Spermatophyta</taxon>
        <taxon>Magnoliopsida</taxon>
        <taxon>eudicotyledons</taxon>
        <taxon>Gunneridae</taxon>
        <taxon>Pentapetalae</taxon>
        <taxon>rosids</taxon>
        <taxon>fabids</taxon>
        <taxon>Fabales</taxon>
        <taxon>Fabaceae</taxon>
        <taxon>Caesalpinioideae</taxon>
        <taxon>Cassia clade</taxon>
        <taxon>Senna</taxon>
    </lineage>
</organism>
<dbReference type="AlphaFoldDB" id="A0A834WW23"/>
<gene>
    <name evidence="1" type="ORF">G2W53_015640</name>
</gene>
<sequence>MSALIAPTRIPFTTTSNGDEMQAAIGIGELEVAQLHFGLFPSSFQSISLRILNDPGRPGGRNASGLDFTLLLRIWGFLHLKFTLVFVPQVYFACPRGFQVLEYCITQLLIDYMPCIDLCLHLLSPLVEVAGNLSSDRHVPELGDQERPVHLQHRLQLPPRSNAGSECLKQPFELHRTVVLWHINSLKCNYCPWHGSLNSPHPTPQLVIESFPAPVNPGYGLLLPPPCLPVRHCEAPCLIHCLDHQ</sequence>
<accession>A0A834WW23</accession>
<comment type="caution">
    <text evidence="1">The sequence shown here is derived from an EMBL/GenBank/DDBJ whole genome shotgun (WGS) entry which is preliminary data.</text>
</comment>
<evidence type="ECO:0000313" key="1">
    <source>
        <dbReference type="EMBL" id="KAF7833307.1"/>
    </source>
</evidence>
<dbReference type="EMBL" id="JAAIUW010000005">
    <property type="protein sequence ID" value="KAF7833307.1"/>
    <property type="molecule type" value="Genomic_DNA"/>
</dbReference>
<proteinExistence type="predicted"/>
<reference evidence="1" key="1">
    <citation type="submission" date="2020-09" db="EMBL/GenBank/DDBJ databases">
        <title>Genome-Enabled Discovery of Anthraquinone Biosynthesis in Senna tora.</title>
        <authorList>
            <person name="Kang S.-H."/>
            <person name="Pandey R.P."/>
            <person name="Lee C.-M."/>
            <person name="Sim J.-S."/>
            <person name="Jeong J.-T."/>
            <person name="Choi B.-S."/>
            <person name="Jung M."/>
            <person name="Ginzburg D."/>
            <person name="Zhao K."/>
            <person name="Won S.Y."/>
            <person name="Oh T.-J."/>
            <person name="Yu Y."/>
            <person name="Kim N.-H."/>
            <person name="Lee O.R."/>
            <person name="Lee T.-H."/>
            <person name="Bashyal P."/>
            <person name="Kim T.-S."/>
            <person name="Lee W.-H."/>
            <person name="Kawkins C."/>
            <person name="Kim C.-K."/>
            <person name="Kim J.S."/>
            <person name="Ahn B.O."/>
            <person name="Rhee S.Y."/>
            <person name="Sohng J.K."/>
        </authorList>
    </citation>
    <scope>NUCLEOTIDE SEQUENCE</scope>
    <source>
        <tissue evidence="1">Leaf</tissue>
    </source>
</reference>